<dbReference type="Proteomes" id="UP001241377">
    <property type="component" value="Unassembled WGS sequence"/>
</dbReference>
<keyword evidence="2" id="KW-1185">Reference proteome</keyword>
<sequence length="624" mass="68781">MTDLYAATSKHLLLRQYPAAISTVHALLNDLRSRHPFIYNRPERTNTKTPPLLVKWEAYPYSTIQALKLLCTVYVSAWSGGVTEQEVLRKGRGVGGVASQRSQGKKQDGPKDVRLEALAKCLPPNTDSSNAILTTTLHMCLQTLESSQPPHTVQDKSTGNPNAPNTAVLDLPPSLLLTFLLACIKISSSADAATKGPTNTQLSSRTTQDAISFARKLFEDWLAVLPDESLYALSQARPLRTPRKARKPSVKAPLESSTSSLGSSISSINAGNTSDSSPSASTVLVETPSSDDQDRSFLLQFKKDYLRLVEVYVLEVLPRQDDWDIASDFIMGEFVMGAKRKEQMLKRLHDAKAKHIASLTRTRRSSGNLTRSTSGGPNSMTALSGSSALEPEDMDTETIIAGGSVSRRSSAASTERTARPFDRGTIRTTRGNAVTRDVTDGRREENDQSLAQDMDPRVTQDLDDHPSRSVADSTTSLGGKGPVKRAVSSFAALRSRIIEYLDEPLSEPRSTEAQARAAGDSGGNEGRRNRPRLQGQNHLQKPWRILSLLRPKHLVPLVIGLLFLIASRQWRRKNRKLLDSTGQNRGSTIPLWYIMAAQWWRNTFDFALQKFRVMIAMGTTLTYV</sequence>
<proteinExistence type="predicted"/>
<gene>
    <name evidence="1" type="ORF">QFC19_001963</name>
</gene>
<organism evidence="1 2">
    <name type="scientific">Naganishia cerealis</name>
    <dbReference type="NCBI Taxonomy" id="610337"/>
    <lineage>
        <taxon>Eukaryota</taxon>
        <taxon>Fungi</taxon>
        <taxon>Dikarya</taxon>
        <taxon>Basidiomycota</taxon>
        <taxon>Agaricomycotina</taxon>
        <taxon>Tremellomycetes</taxon>
        <taxon>Filobasidiales</taxon>
        <taxon>Filobasidiaceae</taxon>
        <taxon>Naganishia</taxon>
    </lineage>
</organism>
<name>A0ACC2WDC2_9TREE</name>
<comment type="caution">
    <text evidence="1">The sequence shown here is derived from an EMBL/GenBank/DDBJ whole genome shotgun (WGS) entry which is preliminary data.</text>
</comment>
<dbReference type="EMBL" id="JASBWR010000016">
    <property type="protein sequence ID" value="KAJ9109733.1"/>
    <property type="molecule type" value="Genomic_DNA"/>
</dbReference>
<reference evidence="1" key="1">
    <citation type="submission" date="2023-04" db="EMBL/GenBank/DDBJ databases">
        <title>Draft Genome sequencing of Naganishia species isolated from polar environments using Oxford Nanopore Technology.</title>
        <authorList>
            <person name="Leo P."/>
            <person name="Venkateswaran K."/>
        </authorList>
    </citation>
    <scope>NUCLEOTIDE SEQUENCE</scope>
    <source>
        <strain evidence="1">MNA-CCFEE 5261</strain>
    </source>
</reference>
<evidence type="ECO:0000313" key="2">
    <source>
        <dbReference type="Proteomes" id="UP001241377"/>
    </source>
</evidence>
<evidence type="ECO:0000313" key="1">
    <source>
        <dbReference type="EMBL" id="KAJ9109733.1"/>
    </source>
</evidence>
<protein>
    <submittedName>
        <fullName evidence="1">Uncharacterized protein</fullName>
    </submittedName>
</protein>
<accession>A0ACC2WDC2</accession>